<protein>
    <submittedName>
        <fullName evidence="6">Small ribosomal subunit Rsm22 family protein</fullName>
    </submittedName>
</protein>
<dbReference type="EMBL" id="JAVREL010000010">
    <property type="protein sequence ID" value="MDT0344523.1"/>
    <property type="molecule type" value="Genomic_DNA"/>
</dbReference>
<name>A0ABU2MSA3_9ACTN</name>
<feature type="region of interest" description="Disordered" evidence="5">
    <location>
        <begin position="306"/>
        <end position="358"/>
    </location>
</feature>
<dbReference type="SUPFAM" id="SSF53335">
    <property type="entry name" value="S-adenosyl-L-methionine-dependent methyltransferases"/>
    <property type="match status" value="1"/>
</dbReference>
<evidence type="ECO:0000256" key="2">
    <source>
        <dbReference type="ARBA" id="ARBA00022946"/>
    </source>
</evidence>
<feature type="compositionally biased region" description="Basic and acidic residues" evidence="5">
    <location>
        <begin position="348"/>
        <end position="358"/>
    </location>
</feature>
<dbReference type="RefSeq" id="WP_311705655.1">
    <property type="nucleotide sequence ID" value="NZ_JAVREL010000010.1"/>
</dbReference>
<gene>
    <name evidence="6" type="ORF">RM590_18175</name>
</gene>
<keyword evidence="2" id="KW-0809">Transit peptide</keyword>
<dbReference type="Pfam" id="PF09243">
    <property type="entry name" value="Rsm22"/>
    <property type="match status" value="1"/>
</dbReference>
<dbReference type="PANTHER" id="PTHR13184:SF5">
    <property type="entry name" value="METHYLTRANSFERASE-LIKE PROTEIN 17, MITOCHONDRIAL"/>
    <property type="match status" value="1"/>
</dbReference>
<feature type="compositionally biased region" description="Basic and acidic residues" evidence="5">
    <location>
        <begin position="306"/>
        <end position="318"/>
    </location>
</feature>
<keyword evidence="7" id="KW-1185">Reference proteome</keyword>
<feature type="compositionally biased region" description="Low complexity" evidence="5">
    <location>
        <begin position="333"/>
        <end position="345"/>
    </location>
</feature>
<evidence type="ECO:0000313" key="6">
    <source>
        <dbReference type="EMBL" id="MDT0344523.1"/>
    </source>
</evidence>
<reference evidence="7" key="1">
    <citation type="submission" date="2023-07" db="EMBL/GenBank/DDBJ databases">
        <title>30 novel species of actinomycetes from the DSMZ collection.</title>
        <authorList>
            <person name="Nouioui I."/>
        </authorList>
    </citation>
    <scope>NUCLEOTIDE SEQUENCE [LARGE SCALE GENOMIC DNA]</scope>
    <source>
        <strain evidence="7">DSM 44938</strain>
    </source>
</reference>
<proteinExistence type="predicted"/>
<evidence type="ECO:0000313" key="7">
    <source>
        <dbReference type="Proteomes" id="UP001183246"/>
    </source>
</evidence>
<dbReference type="InterPro" id="IPR052571">
    <property type="entry name" value="Mt_RNA_Methyltransferase"/>
</dbReference>
<comment type="caution">
    <text evidence="6">The sequence shown here is derived from an EMBL/GenBank/DDBJ whole genome shotgun (WGS) entry which is preliminary data.</text>
</comment>
<keyword evidence="3" id="KW-0408">Iron</keyword>
<evidence type="ECO:0000256" key="4">
    <source>
        <dbReference type="ARBA" id="ARBA00023014"/>
    </source>
</evidence>
<keyword evidence="1" id="KW-0479">Metal-binding</keyword>
<evidence type="ECO:0000256" key="5">
    <source>
        <dbReference type="SAM" id="MobiDB-lite"/>
    </source>
</evidence>
<dbReference type="InterPro" id="IPR029063">
    <property type="entry name" value="SAM-dependent_MTases_sf"/>
</dbReference>
<dbReference type="InterPro" id="IPR015324">
    <property type="entry name" value="Ribosomal_Rsm22-like"/>
</dbReference>
<keyword evidence="4" id="KW-0411">Iron-sulfur</keyword>
<dbReference type="Proteomes" id="UP001183246">
    <property type="component" value="Unassembled WGS sequence"/>
</dbReference>
<sequence length="358" mass="37432">MTSTSDRLRTALDDLLDGLPSTRAATAVERLMAGYRDRGGAAAPVLGDRADAVAYAAYRMPATFEAVSAALRQLAARLPGWAPAGHLDVGGGTGAAAWAAAGVWPSADRRTLVLDRAGPALALGRELAEGRLPGVEWRQERVAADRGDLPAADLVTVSYVLGELPEAAQRAVVDAAAGAGSAVVLVEPGTPDGYLRIRAARERLLAAGLRVLAPCPHGDACPIAVGADWCHFAARVSRSALHRRVKGGVLPYEDEKFAYVAAVGGALSARALAPAPARIVRRPLLRKGQVLLDLCAEEGVLRRETVSKRRGEDYRAARSSDWGAPWPPPDAPVSPVSPDYPSGPSTGQDERDTGVTAE</sequence>
<organism evidence="6 7">
    <name type="scientific">Streptomyces litchfieldiae</name>
    <dbReference type="NCBI Taxonomy" id="3075543"/>
    <lineage>
        <taxon>Bacteria</taxon>
        <taxon>Bacillati</taxon>
        <taxon>Actinomycetota</taxon>
        <taxon>Actinomycetes</taxon>
        <taxon>Kitasatosporales</taxon>
        <taxon>Streptomycetaceae</taxon>
        <taxon>Streptomyces</taxon>
    </lineage>
</organism>
<accession>A0ABU2MSA3</accession>
<dbReference type="PANTHER" id="PTHR13184">
    <property type="entry name" value="37S RIBOSOMAL PROTEIN S22"/>
    <property type="match status" value="1"/>
</dbReference>
<evidence type="ECO:0000256" key="1">
    <source>
        <dbReference type="ARBA" id="ARBA00022723"/>
    </source>
</evidence>
<evidence type="ECO:0000256" key="3">
    <source>
        <dbReference type="ARBA" id="ARBA00023004"/>
    </source>
</evidence>
<dbReference type="Gene3D" id="3.40.50.150">
    <property type="entry name" value="Vaccinia Virus protein VP39"/>
    <property type="match status" value="1"/>
</dbReference>